<dbReference type="InParanoid" id="F4RXV9"/>
<dbReference type="RefSeq" id="XP_007413943.1">
    <property type="nucleotide sequence ID" value="XM_007413881.1"/>
</dbReference>
<dbReference type="HOGENOM" id="CLU_1482297_0_0_1"/>
<protein>
    <submittedName>
        <fullName evidence="1">Uncharacterized protein</fullName>
    </submittedName>
</protein>
<name>F4RXV9_MELLP</name>
<keyword evidence="2" id="KW-1185">Reference proteome</keyword>
<reference evidence="2" key="1">
    <citation type="journal article" date="2011" name="Proc. Natl. Acad. Sci. U.S.A.">
        <title>Obligate biotrophy features unraveled by the genomic analysis of rust fungi.</title>
        <authorList>
            <person name="Duplessis S."/>
            <person name="Cuomo C.A."/>
            <person name="Lin Y.-C."/>
            <person name="Aerts A."/>
            <person name="Tisserant E."/>
            <person name="Veneault-Fourrey C."/>
            <person name="Joly D.L."/>
            <person name="Hacquard S."/>
            <person name="Amselem J."/>
            <person name="Cantarel B.L."/>
            <person name="Chiu R."/>
            <person name="Coutinho P.M."/>
            <person name="Feau N."/>
            <person name="Field M."/>
            <person name="Frey P."/>
            <person name="Gelhaye E."/>
            <person name="Goldberg J."/>
            <person name="Grabherr M.G."/>
            <person name="Kodira C.D."/>
            <person name="Kohler A."/>
            <person name="Kuees U."/>
            <person name="Lindquist E.A."/>
            <person name="Lucas S.M."/>
            <person name="Mago R."/>
            <person name="Mauceli E."/>
            <person name="Morin E."/>
            <person name="Murat C."/>
            <person name="Pangilinan J.L."/>
            <person name="Park R."/>
            <person name="Pearson M."/>
            <person name="Quesneville H."/>
            <person name="Rouhier N."/>
            <person name="Sakthikumar S."/>
            <person name="Salamov A.A."/>
            <person name="Schmutz J."/>
            <person name="Selles B."/>
            <person name="Shapiro H."/>
            <person name="Tanguay P."/>
            <person name="Tuskan G.A."/>
            <person name="Henrissat B."/>
            <person name="Van de Peer Y."/>
            <person name="Rouze P."/>
            <person name="Ellis J.G."/>
            <person name="Dodds P.N."/>
            <person name="Schein J.E."/>
            <person name="Zhong S."/>
            <person name="Hamelin R.C."/>
            <person name="Grigoriev I.V."/>
            <person name="Szabo L.J."/>
            <person name="Martin F."/>
        </authorList>
    </citation>
    <scope>NUCLEOTIDE SEQUENCE [LARGE SCALE GENOMIC DNA]</scope>
    <source>
        <strain evidence="2">98AG31 / pathotype 3-4-7</strain>
    </source>
</reference>
<accession>F4RXV9</accession>
<proteinExistence type="predicted"/>
<gene>
    <name evidence="1" type="ORF">MELLADRAFT_117489</name>
</gene>
<organism evidence="2">
    <name type="scientific">Melampsora larici-populina (strain 98AG31 / pathotype 3-4-7)</name>
    <name type="common">Poplar leaf rust fungus</name>
    <dbReference type="NCBI Taxonomy" id="747676"/>
    <lineage>
        <taxon>Eukaryota</taxon>
        <taxon>Fungi</taxon>
        <taxon>Dikarya</taxon>
        <taxon>Basidiomycota</taxon>
        <taxon>Pucciniomycotina</taxon>
        <taxon>Pucciniomycetes</taxon>
        <taxon>Pucciniales</taxon>
        <taxon>Melampsoraceae</taxon>
        <taxon>Melampsora</taxon>
    </lineage>
</organism>
<dbReference type="EMBL" id="GL883128">
    <property type="protein sequence ID" value="EGG02830.1"/>
    <property type="molecule type" value="Genomic_DNA"/>
</dbReference>
<sequence>MNDMNYKPSKCLLDDYQLTHKSINTLTSSSWSGLGLDSRLIQNIELEAQLLDHRIISTILKIHHLELYIPCHPNSSTSYLIGIINLTIINSYEPTKLSRNPNQLNPSTLLVCLSSVKLNQLGKSIKSLIDGIQEICLYELNDQSSLSNTLNDLENLSSSTLSPNFLISNLNKLLILIEKRIC</sequence>
<dbReference type="AlphaFoldDB" id="F4RXV9"/>
<dbReference type="GeneID" id="18926029"/>
<dbReference type="KEGG" id="mlr:MELLADRAFT_117489"/>
<dbReference type="OrthoDB" id="10635186at2759"/>
<dbReference type="VEuPathDB" id="FungiDB:MELLADRAFT_117489"/>
<evidence type="ECO:0000313" key="1">
    <source>
        <dbReference type="EMBL" id="EGG02830.1"/>
    </source>
</evidence>
<dbReference type="Proteomes" id="UP000001072">
    <property type="component" value="Unassembled WGS sequence"/>
</dbReference>
<evidence type="ECO:0000313" key="2">
    <source>
        <dbReference type="Proteomes" id="UP000001072"/>
    </source>
</evidence>